<evidence type="ECO:0000256" key="1">
    <source>
        <dbReference type="ARBA" id="ARBA00007228"/>
    </source>
</evidence>
<gene>
    <name evidence="5" type="ORF">ACFO3I_08895</name>
</gene>
<dbReference type="Gene3D" id="3.30.1330.30">
    <property type="match status" value="1"/>
</dbReference>
<sequence length="251" mass="27536">MISQKWAKLLRSLQQKKYRKIEQLFVVEGEKAVLEVLQSDWSVKALFATEDFLQRHAALAQKAAMVQQASPTELAQVGSFQSNDAALAAVEIPAQLDYQEQAVDWVLVLDQINDPGNLGAMIRIADWYGIKTILCSSDTVDLYNPKVIAAAKGSFLRVQLHYGDLNHWLGQTGLPVYGAYLEGENIHQLALQQQGGYLVMGNEANGISPALAQLVSRKLTIPAFGQTESLNVAMATAVLVDNLKRLSAVRS</sequence>
<dbReference type="InterPro" id="IPR051259">
    <property type="entry name" value="rRNA_Methyltransferase"/>
</dbReference>
<reference evidence="6" key="1">
    <citation type="journal article" date="2019" name="Int. J. Syst. Evol. Microbiol.">
        <title>The Global Catalogue of Microorganisms (GCM) 10K type strain sequencing project: providing services to taxonomists for standard genome sequencing and annotation.</title>
        <authorList>
            <consortium name="The Broad Institute Genomics Platform"/>
            <consortium name="The Broad Institute Genome Sequencing Center for Infectious Disease"/>
            <person name="Wu L."/>
            <person name="Ma J."/>
        </authorList>
    </citation>
    <scope>NUCLEOTIDE SEQUENCE [LARGE SCALE GENOMIC DNA]</scope>
    <source>
        <strain evidence="6">DT28</strain>
    </source>
</reference>
<dbReference type="SUPFAM" id="SSF55315">
    <property type="entry name" value="L30e-like"/>
    <property type="match status" value="1"/>
</dbReference>
<keyword evidence="6" id="KW-1185">Reference proteome</keyword>
<dbReference type="Proteomes" id="UP001595962">
    <property type="component" value="Unassembled WGS sequence"/>
</dbReference>
<dbReference type="InterPro" id="IPR029028">
    <property type="entry name" value="Alpha/beta_knot_MTases"/>
</dbReference>
<dbReference type="PANTHER" id="PTHR43191:SF2">
    <property type="entry name" value="RRNA METHYLTRANSFERASE 3, MITOCHONDRIAL"/>
    <property type="match status" value="1"/>
</dbReference>
<dbReference type="InterPro" id="IPR029064">
    <property type="entry name" value="Ribosomal_eL30-like_sf"/>
</dbReference>
<name>A0ABV9JLJ4_9GAMM</name>
<accession>A0ABV9JLJ4</accession>
<dbReference type="CDD" id="cd18109">
    <property type="entry name" value="SpoU-like_RNA-MTase"/>
    <property type="match status" value="1"/>
</dbReference>
<proteinExistence type="inferred from homology"/>
<evidence type="ECO:0000256" key="3">
    <source>
        <dbReference type="ARBA" id="ARBA00022679"/>
    </source>
</evidence>
<dbReference type="InterPro" id="IPR001537">
    <property type="entry name" value="SpoU_MeTrfase"/>
</dbReference>
<dbReference type="RefSeq" id="WP_377333482.1">
    <property type="nucleotide sequence ID" value="NZ_JBHSGB010000008.1"/>
</dbReference>
<feature type="domain" description="RNA 2-O ribose methyltransferase substrate binding" evidence="4">
    <location>
        <begin position="26"/>
        <end position="96"/>
    </location>
</feature>
<evidence type="ECO:0000313" key="5">
    <source>
        <dbReference type="EMBL" id="MFC4655127.1"/>
    </source>
</evidence>
<dbReference type="SUPFAM" id="SSF75217">
    <property type="entry name" value="alpha/beta knot"/>
    <property type="match status" value="1"/>
</dbReference>
<dbReference type="InterPro" id="IPR053888">
    <property type="entry name" value="MRM3-like_sub_bind"/>
</dbReference>
<evidence type="ECO:0000313" key="6">
    <source>
        <dbReference type="Proteomes" id="UP001595962"/>
    </source>
</evidence>
<keyword evidence="2 5" id="KW-0489">Methyltransferase</keyword>
<dbReference type="EMBL" id="JBHSGB010000008">
    <property type="protein sequence ID" value="MFC4655127.1"/>
    <property type="molecule type" value="Genomic_DNA"/>
</dbReference>
<keyword evidence="3" id="KW-0808">Transferase</keyword>
<comment type="similarity">
    <text evidence="1">Belongs to the class IV-like SAM-binding methyltransferase superfamily. RNA methyltransferase TrmH family.</text>
</comment>
<dbReference type="SMART" id="SM00967">
    <property type="entry name" value="SpoU_sub_bind"/>
    <property type="match status" value="1"/>
</dbReference>
<evidence type="ECO:0000259" key="4">
    <source>
        <dbReference type="SMART" id="SM00967"/>
    </source>
</evidence>
<protein>
    <submittedName>
        <fullName evidence="5">TrmH family RNA methyltransferase</fullName>
    </submittedName>
</protein>
<organism evidence="5 6">
    <name type="scientific">Rheinheimera marina</name>
    <dbReference type="NCBI Taxonomy" id="1774958"/>
    <lineage>
        <taxon>Bacteria</taxon>
        <taxon>Pseudomonadati</taxon>
        <taxon>Pseudomonadota</taxon>
        <taxon>Gammaproteobacteria</taxon>
        <taxon>Chromatiales</taxon>
        <taxon>Chromatiaceae</taxon>
        <taxon>Rheinheimera</taxon>
    </lineage>
</organism>
<dbReference type="Pfam" id="PF00588">
    <property type="entry name" value="SpoU_methylase"/>
    <property type="match status" value="1"/>
</dbReference>
<dbReference type="GO" id="GO:0032259">
    <property type="term" value="P:methylation"/>
    <property type="evidence" value="ECO:0007669"/>
    <property type="project" value="UniProtKB-KW"/>
</dbReference>
<dbReference type="Gene3D" id="3.40.1280.10">
    <property type="match status" value="1"/>
</dbReference>
<evidence type="ECO:0000256" key="2">
    <source>
        <dbReference type="ARBA" id="ARBA00022603"/>
    </source>
</evidence>
<dbReference type="Pfam" id="PF22435">
    <property type="entry name" value="MRM3-like_sub_bind"/>
    <property type="match status" value="1"/>
</dbReference>
<dbReference type="InterPro" id="IPR029026">
    <property type="entry name" value="tRNA_m1G_MTases_N"/>
</dbReference>
<dbReference type="InterPro" id="IPR013123">
    <property type="entry name" value="SpoU_subst-bd"/>
</dbReference>
<comment type="caution">
    <text evidence="5">The sequence shown here is derived from an EMBL/GenBank/DDBJ whole genome shotgun (WGS) entry which is preliminary data.</text>
</comment>
<dbReference type="GO" id="GO:0008168">
    <property type="term" value="F:methyltransferase activity"/>
    <property type="evidence" value="ECO:0007669"/>
    <property type="project" value="UniProtKB-KW"/>
</dbReference>
<dbReference type="PANTHER" id="PTHR43191">
    <property type="entry name" value="RRNA METHYLTRANSFERASE 3"/>
    <property type="match status" value="1"/>
</dbReference>